<feature type="region of interest" description="Disordered" evidence="1">
    <location>
        <begin position="1"/>
        <end position="293"/>
    </location>
</feature>
<reference evidence="3" key="1">
    <citation type="submission" date="2011-07" db="EMBL/GenBank/DDBJ databases">
        <authorList>
            <consortium name="Caenorhabditis brenneri Sequencing and Analysis Consortium"/>
            <person name="Wilson R.K."/>
        </authorList>
    </citation>
    <scope>NUCLEOTIDE SEQUENCE [LARGE SCALE GENOMIC DNA]</scope>
    <source>
        <strain evidence="3">PB2801</strain>
    </source>
</reference>
<feature type="compositionally biased region" description="Polar residues" evidence="1">
    <location>
        <begin position="108"/>
        <end position="117"/>
    </location>
</feature>
<accession>G0M793</accession>
<proteinExistence type="predicted"/>
<feature type="compositionally biased region" description="Polar residues" evidence="1">
    <location>
        <begin position="8"/>
        <end position="25"/>
    </location>
</feature>
<feature type="compositionally biased region" description="Polar residues" evidence="1">
    <location>
        <begin position="209"/>
        <end position="219"/>
    </location>
</feature>
<sequence length="1080" mass="121128">MSSRRDSSAPSGQFSRQNPRQSAAPNESRPLGTDNTDYRSLNNPRSPNAFNSSGSPHREGVPGNAAQWFQDSSAYRQYGSKGRGDTFQCTDPTVTSPNPSGEAGIGTSGSNRFQGSRKSPFRIDPAVNSPNYSYHHTSKSDDCGFYGGIGAASFIPDESTAPPDRHSSRRGSTVDRDATTPLSQQENLQSAGNEAERRSYRTSVRESDYANNTGSQSTSGKRDVYEENGHGTSARSDPPPSQPISSQKGSRPRSSSRSRSTHQSEHVARVSSSNPSESMPRSSQSSANSTKSFMLTEWEKSQLYSPFFQPCDQNDEYVAELHSKLEVDDGNGMISSNQPAPSPRKSSPTPKKGLSSIDKVPSLDNEGLYTAKEESSALRSASGSVSNTSRHTAKVGVVQVDVDSKIVPTEERNSMGGGTPKTAMSGPSASNEAIKTDSSQKTTEKKVFGPRDENSDPNRCHFDPKTRILTAPDCQNKRTAYVGLLDRQSSPPPNVPFVGFYTTPTPRLSPMPIIVVNENMYRLMNERQEAIRIPFDFEFTLFPFLETNRGLLRGPYRYCENERLARFMRQVDSNEVMNTEFMTNGGDLAWRRNRADEIRSKRLEQPIKDTPSGKRKVPDGKKDNLAGVQYPQYPTIFAKEAKNRYEFGMRPEKPVTTKSLLDKQAYSKNPIPALDLNQDIDVELQEGSQPSEQTSASALKSKGGVRTELSYDSTQKESTGQRTNKADQEIAKTPSLTSSSATSGHPNSFRAILKETKAKLQRRTQSEDRESKRSRDVPEVVVSHAHRSRSKERKATASSSKPKVTFNLPKTRRRLPSIHARDDNDPAQKLFNKQLDEFRASNPKMPPKVYGKNKVAGPLGMPSFHEPSNDDPSDVLIAQPQFIAVDRMEYESEYGPQPLHFNVFPKSMYSEDKENLKKYFGQDHSAQTGLSLLGLVHSPQPKSVRSQINIHKLLYQKYLAEEEVKRNSPFYYKTENDFQSNMKSFVEKFPFRSNDSDQMEKRTGQAARFLKKPHYFPDFFPADLWYMWQDAVRKENRVAILDAMYFYARGQKLIVEREEKAKYENEWKFFLTQIFPEFSA</sequence>
<feature type="region of interest" description="Disordered" evidence="1">
    <location>
        <begin position="686"/>
        <end position="808"/>
    </location>
</feature>
<feature type="compositionally biased region" description="Low complexity" evidence="1">
    <location>
        <begin position="271"/>
        <end position="286"/>
    </location>
</feature>
<feature type="compositionally biased region" description="Basic and acidic residues" evidence="1">
    <location>
        <begin position="220"/>
        <end position="229"/>
    </location>
</feature>
<feature type="compositionally biased region" description="Polar residues" evidence="1">
    <location>
        <begin position="87"/>
        <end position="99"/>
    </location>
</feature>
<dbReference type="HOGENOM" id="CLU_286230_0_0_1"/>
<feature type="compositionally biased region" description="Low complexity" evidence="1">
    <location>
        <begin position="377"/>
        <end position="386"/>
    </location>
</feature>
<name>G0M793_CAEBE</name>
<dbReference type="EMBL" id="GL379786">
    <property type="protein sequence ID" value="EGT30054.1"/>
    <property type="molecule type" value="Genomic_DNA"/>
</dbReference>
<feature type="compositionally biased region" description="Polar residues" evidence="1">
    <location>
        <begin position="425"/>
        <end position="441"/>
    </location>
</feature>
<feature type="compositionally biased region" description="Basic and acidic residues" evidence="1">
    <location>
        <begin position="194"/>
        <end position="208"/>
    </location>
</feature>
<feature type="region of interest" description="Disordered" evidence="1">
    <location>
        <begin position="320"/>
        <end position="390"/>
    </location>
</feature>
<feature type="compositionally biased region" description="Basic and acidic residues" evidence="1">
    <location>
        <begin position="752"/>
        <end position="778"/>
    </location>
</feature>
<feature type="compositionally biased region" description="Basic and acidic residues" evidence="1">
    <location>
        <begin position="442"/>
        <end position="464"/>
    </location>
</feature>
<evidence type="ECO:0000313" key="3">
    <source>
        <dbReference type="Proteomes" id="UP000008068"/>
    </source>
</evidence>
<evidence type="ECO:0000256" key="1">
    <source>
        <dbReference type="SAM" id="MobiDB-lite"/>
    </source>
</evidence>
<keyword evidence="3" id="KW-1185">Reference proteome</keyword>
<feature type="compositionally biased region" description="Polar residues" evidence="1">
    <location>
        <begin position="33"/>
        <end position="55"/>
    </location>
</feature>
<feature type="region of interest" description="Disordered" evidence="1">
    <location>
        <begin position="409"/>
        <end position="464"/>
    </location>
</feature>
<organism evidence="3">
    <name type="scientific">Caenorhabditis brenneri</name>
    <name type="common">Nematode worm</name>
    <dbReference type="NCBI Taxonomy" id="135651"/>
    <lineage>
        <taxon>Eukaryota</taxon>
        <taxon>Metazoa</taxon>
        <taxon>Ecdysozoa</taxon>
        <taxon>Nematoda</taxon>
        <taxon>Chromadorea</taxon>
        <taxon>Rhabditida</taxon>
        <taxon>Rhabditina</taxon>
        <taxon>Rhabditomorpha</taxon>
        <taxon>Rhabditoidea</taxon>
        <taxon>Rhabditidae</taxon>
        <taxon>Peloderinae</taxon>
        <taxon>Caenorhabditis</taxon>
    </lineage>
</organism>
<feature type="compositionally biased region" description="Basic residues" evidence="1">
    <location>
        <begin position="250"/>
        <end position="260"/>
    </location>
</feature>
<protein>
    <submittedName>
        <fullName evidence="2">Uncharacterized protein</fullName>
    </submittedName>
</protein>
<feature type="compositionally biased region" description="Low complexity" evidence="1">
    <location>
        <begin position="343"/>
        <end position="352"/>
    </location>
</feature>
<feature type="region of interest" description="Disordered" evidence="1">
    <location>
        <begin position="599"/>
        <end position="626"/>
    </location>
</feature>
<feature type="compositionally biased region" description="Polar residues" evidence="1">
    <location>
        <begin position="686"/>
        <end position="698"/>
    </location>
</feature>
<feature type="compositionally biased region" description="Polar residues" evidence="1">
    <location>
        <begin position="734"/>
        <end position="746"/>
    </location>
</feature>
<dbReference type="InParanoid" id="G0M793"/>
<evidence type="ECO:0000313" key="2">
    <source>
        <dbReference type="EMBL" id="EGT30054.1"/>
    </source>
</evidence>
<feature type="compositionally biased region" description="Polar residues" evidence="1">
    <location>
        <begin position="710"/>
        <end position="723"/>
    </location>
</feature>
<dbReference type="Proteomes" id="UP000008068">
    <property type="component" value="Unassembled WGS sequence"/>
</dbReference>
<dbReference type="AlphaFoldDB" id="G0M793"/>
<gene>
    <name evidence="2" type="ORF">CAEBREN_12643</name>
</gene>
<feature type="compositionally biased region" description="Polar residues" evidence="1">
    <location>
        <begin position="180"/>
        <end position="192"/>
    </location>
</feature>